<sequence length="103" mass="11416">MKRYRASIKIWPLASSIVALAHSFLISIQFFPCLFASSSSAQARMRHSPGVWMRPRSLISILAVTVLDPTPVAHPILRKTSNPIPSVGEMKTISIFGKTVKRI</sequence>
<proteinExistence type="predicted"/>
<keyword evidence="2" id="KW-1185">Reference proteome</keyword>
<evidence type="ECO:0000313" key="2">
    <source>
        <dbReference type="Proteomes" id="UP000481861"/>
    </source>
</evidence>
<comment type="caution">
    <text evidence="1">The sequence shown here is derived from an EMBL/GenBank/DDBJ whole genome shotgun (WGS) entry which is preliminary data.</text>
</comment>
<dbReference type="EMBL" id="JAADJZ010000014">
    <property type="protein sequence ID" value="KAF2870132.1"/>
    <property type="molecule type" value="Genomic_DNA"/>
</dbReference>
<protein>
    <submittedName>
        <fullName evidence="1">Uncharacterized protein</fullName>
    </submittedName>
</protein>
<accession>A0A7C8I7F9</accession>
<organism evidence="1 2">
    <name type="scientific">Massariosphaeria phaeospora</name>
    <dbReference type="NCBI Taxonomy" id="100035"/>
    <lineage>
        <taxon>Eukaryota</taxon>
        <taxon>Fungi</taxon>
        <taxon>Dikarya</taxon>
        <taxon>Ascomycota</taxon>
        <taxon>Pezizomycotina</taxon>
        <taxon>Dothideomycetes</taxon>
        <taxon>Pleosporomycetidae</taxon>
        <taxon>Pleosporales</taxon>
        <taxon>Pleosporales incertae sedis</taxon>
        <taxon>Massariosphaeria</taxon>
    </lineage>
</organism>
<evidence type="ECO:0000313" key="1">
    <source>
        <dbReference type="EMBL" id="KAF2870132.1"/>
    </source>
</evidence>
<reference evidence="1 2" key="1">
    <citation type="submission" date="2020-01" db="EMBL/GenBank/DDBJ databases">
        <authorList>
            <consortium name="DOE Joint Genome Institute"/>
            <person name="Haridas S."/>
            <person name="Albert R."/>
            <person name="Binder M."/>
            <person name="Bloem J."/>
            <person name="Labutti K."/>
            <person name="Salamov A."/>
            <person name="Andreopoulos B."/>
            <person name="Baker S.E."/>
            <person name="Barry K."/>
            <person name="Bills G."/>
            <person name="Bluhm B.H."/>
            <person name="Cannon C."/>
            <person name="Castanera R."/>
            <person name="Culley D.E."/>
            <person name="Daum C."/>
            <person name="Ezra D."/>
            <person name="Gonzalez J.B."/>
            <person name="Henrissat B."/>
            <person name="Kuo A."/>
            <person name="Liang C."/>
            <person name="Lipzen A."/>
            <person name="Lutzoni F."/>
            <person name="Magnuson J."/>
            <person name="Mondo S."/>
            <person name="Nolan M."/>
            <person name="Ohm R."/>
            <person name="Pangilinan J."/>
            <person name="Park H.-J.H."/>
            <person name="Ramirez L."/>
            <person name="Alfaro M."/>
            <person name="Sun H."/>
            <person name="Tritt A."/>
            <person name="Yoshinaga Y."/>
            <person name="Zwiers L.-H.L."/>
            <person name="Turgeon B.G."/>
            <person name="Goodwin S.B."/>
            <person name="Spatafora J.W."/>
            <person name="Crous P.W."/>
            <person name="Grigoriev I.V."/>
        </authorList>
    </citation>
    <scope>NUCLEOTIDE SEQUENCE [LARGE SCALE GENOMIC DNA]</scope>
    <source>
        <strain evidence="1 2">CBS 611.86</strain>
    </source>
</reference>
<name>A0A7C8I7F9_9PLEO</name>
<dbReference type="Proteomes" id="UP000481861">
    <property type="component" value="Unassembled WGS sequence"/>
</dbReference>
<gene>
    <name evidence="1" type="ORF">BDV95DRAFT_74614</name>
</gene>
<dbReference type="AlphaFoldDB" id="A0A7C8I7F9"/>